<dbReference type="CDD" id="cd09272">
    <property type="entry name" value="RNase_HI_RT_Ty1"/>
    <property type="match status" value="1"/>
</dbReference>
<evidence type="ECO:0000313" key="2">
    <source>
        <dbReference type="Proteomes" id="UP001151760"/>
    </source>
</evidence>
<gene>
    <name evidence="1" type="ORF">Tco_0841314</name>
</gene>
<accession>A0ABQ5AZI1</accession>
<sequence length="163" mass="19299">MIKDISNVHFVFKYRGKLKDRVYNRSSTPALIISVQHRLFAYPDADWVRCPSTRRPTYSYFLFLGDNLITWSSKRQHVISCSSAEAEYLVVANAIAETVWAHNLIQELLVQTEKQEVCKQEHDEKVVSKEVLEDEMELKEYSDTERHKEKIHVISFMMFVRWK</sequence>
<protein>
    <submittedName>
        <fullName evidence="1">Ribonuclease H-like domain-containing protein</fullName>
    </submittedName>
</protein>
<comment type="caution">
    <text evidence="1">The sequence shown here is derived from an EMBL/GenBank/DDBJ whole genome shotgun (WGS) entry which is preliminary data.</text>
</comment>
<evidence type="ECO:0000313" key="1">
    <source>
        <dbReference type="EMBL" id="GJT06852.1"/>
    </source>
</evidence>
<keyword evidence="2" id="KW-1185">Reference proteome</keyword>
<dbReference type="Proteomes" id="UP001151760">
    <property type="component" value="Unassembled WGS sequence"/>
</dbReference>
<name>A0ABQ5AZI1_9ASTR</name>
<reference evidence="1" key="1">
    <citation type="journal article" date="2022" name="Int. J. Mol. Sci.">
        <title>Draft Genome of Tanacetum Coccineum: Genomic Comparison of Closely Related Tanacetum-Family Plants.</title>
        <authorList>
            <person name="Yamashiro T."/>
            <person name="Shiraishi A."/>
            <person name="Nakayama K."/>
            <person name="Satake H."/>
        </authorList>
    </citation>
    <scope>NUCLEOTIDE SEQUENCE</scope>
</reference>
<dbReference type="EMBL" id="BQNB010012702">
    <property type="protein sequence ID" value="GJT06852.1"/>
    <property type="molecule type" value="Genomic_DNA"/>
</dbReference>
<dbReference type="PANTHER" id="PTHR11439">
    <property type="entry name" value="GAG-POL-RELATED RETROTRANSPOSON"/>
    <property type="match status" value="1"/>
</dbReference>
<reference evidence="1" key="2">
    <citation type="submission" date="2022-01" db="EMBL/GenBank/DDBJ databases">
        <authorList>
            <person name="Yamashiro T."/>
            <person name="Shiraishi A."/>
            <person name="Satake H."/>
            <person name="Nakayama K."/>
        </authorList>
    </citation>
    <scope>NUCLEOTIDE SEQUENCE</scope>
</reference>
<dbReference type="PANTHER" id="PTHR11439:SF524">
    <property type="entry name" value="RNA-DIRECTED DNA POLYMERASE, PROTEIN KINASE RLK-PELLE-DLSV FAMILY"/>
    <property type="match status" value="1"/>
</dbReference>
<organism evidence="1 2">
    <name type="scientific">Tanacetum coccineum</name>
    <dbReference type="NCBI Taxonomy" id="301880"/>
    <lineage>
        <taxon>Eukaryota</taxon>
        <taxon>Viridiplantae</taxon>
        <taxon>Streptophyta</taxon>
        <taxon>Embryophyta</taxon>
        <taxon>Tracheophyta</taxon>
        <taxon>Spermatophyta</taxon>
        <taxon>Magnoliopsida</taxon>
        <taxon>eudicotyledons</taxon>
        <taxon>Gunneridae</taxon>
        <taxon>Pentapetalae</taxon>
        <taxon>asterids</taxon>
        <taxon>campanulids</taxon>
        <taxon>Asterales</taxon>
        <taxon>Asteraceae</taxon>
        <taxon>Asteroideae</taxon>
        <taxon>Anthemideae</taxon>
        <taxon>Anthemidinae</taxon>
        <taxon>Tanacetum</taxon>
    </lineage>
</organism>
<proteinExistence type="predicted"/>